<comment type="caution">
    <text evidence="2">The sequence shown here is derived from an EMBL/GenBank/DDBJ whole genome shotgun (WGS) entry which is preliminary data.</text>
</comment>
<dbReference type="EMBL" id="JAMKFB020000001">
    <property type="protein sequence ID" value="KAL0203671.1"/>
    <property type="molecule type" value="Genomic_DNA"/>
</dbReference>
<evidence type="ECO:0000313" key="2">
    <source>
        <dbReference type="EMBL" id="KAL0203671.1"/>
    </source>
</evidence>
<gene>
    <name evidence="2" type="ORF">M9458_001689</name>
</gene>
<proteinExistence type="predicted"/>
<reference evidence="2 3" key="1">
    <citation type="submission" date="2024-05" db="EMBL/GenBank/DDBJ databases">
        <title>Genome sequencing and assembly of Indian major carp, Cirrhinus mrigala (Hamilton, 1822).</title>
        <authorList>
            <person name="Mohindra V."/>
            <person name="Chowdhury L.M."/>
            <person name="Lal K."/>
            <person name="Jena J.K."/>
        </authorList>
    </citation>
    <scope>NUCLEOTIDE SEQUENCE [LARGE SCALE GENOMIC DNA]</scope>
    <source>
        <strain evidence="2">CM1030</strain>
        <tissue evidence="2">Blood</tissue>
    </source>
</reference>
<dbReference type="Proteomes" id="UP001529510">
    <property type="component" value="Unassembled WGS sequence"/>
</dbReference>
<sequence length="99" mass="11172">DTSIPHKDTSNPPSDTSNPPNDTSKTKKREKCGSLLREISDLTHHLQDEPFLDSLTVRLNELLEDVKRHAPHNDTVALSYTPPSKKIKYLKALSMIPKK</sequence>
<dbReference type="AlphaFoldDB" id="A0ABD0RZY1"/>
<evidence type="ECO:0000313" key="3">
    <source>
        <dbReference type="Proteomes" id="UP001529510"/>
    </source>
</evidence>
<feature type="non-terminal residue" evidence="2">
    <location>
        <position position="1"/>
    </location>
</feature>
<evidence type="ECO:0000256" key="1">
    <source>
        <dbReference type="SAM" id="MobiDB-lite"/>
    </source>
</evidence>
<feature type="region of interest" description="Disordered" evidence="1">
    <location>
        <begin position="1"/>
        <end position="31"/>
    </location>
</feature>
<feature type="compositionally biased region" description="Low complexity" evidence="1">
    <location>
        <begin position="10"/>
        <end position="23"/>
    </location>
</feature>
<accession>A0ABD0RZY1</accession>
<name>A0ABD0RZY1_CIRMR</name>
<keyword evidence="3" id="KW-1185">Reference proteome</keyword>
<protein>
    <submittedName>
        <fullName evidence="2">Uncharacterized protein</fullName>
    </submittedName>
</protein>
<organism evidence="2 3">
    <name type="scientific">Cirrhinus mrigala</name>
    <name type="common">Mrigala</name>
    <dbReference type="NCBI Taxonomy" id="683832"/>
    <lineage>
        <taxon>Eukaryota</taxon>
        <taxon>Metazoa</taxon>
        <taxon>Chordata</taxon>
        <taxon>Craniata</taxon>
        <taxon>Vertebrata</taxon>
        <taxon>Euteleostomi</taxon>
        <taxon>Actinopterygii</taxon>
        <taxon>Neopterygii</taxon>
        <taxon>Teleostei</taxon>
        <taxon>Ostariophysi</taxon>
        <taxon>Cypriniformes</taxon>
        <taxon>Cyprinidae</taxon>
        <taxon>Labeoninae</taxon>
        <taxon>Labeonini</taxon>
        <taxon>Cirrhinus</taxon>
    </lineage>
</organism>